<gene>
    <name evidence="2" type="ORF">KL86DES1_20742</name>
</gene>
<accession>A0A212L5K6</accession>
<dbReference type="InterPro" id="IPR037138">
    <property type="entry name" value="His_deacetylse_dom_sf"/>
</dbReference>
<organism evidence="2">
    <name type="scientific">uncultured Desulfovibrio sp</name>
    <dbReference type="NCBI Taxonomy" id="167968"/>
    <lineage>
        <taxon>Bacteria</taxon>
        <taxon>Pseudomonadati</taxon>
        <taxon>Thermodesulfobacteriota</taxon>
        <taxon>Desulfovibrionia</taxon>
        <taxon>Desulfovibrionales</taxon>
        <taxon>Desulfovibrionaceae</taxon>
        <taxon>Desulfovibrio</taxon>
        <taxon>environmental samples</taxon>
    </lineage>
</organism>
<dbReference type="CDD" id="cd09992">
    <property type="entry name" value="HDAC_classII"/>
    <property type="match status" value="1"/>
</dbReference>
<dbReference type="Gene3D" id="3.40.800.20">
    <property type="entry name" value="Histone deacetylase domain"/>
    <property type="match status" value="1"/>
</dbReference>
<dbReference type="EMBL" id="FMJC01000002">
    <property type="protein sequence ID" value="SCM72629.1"/>
    <property type="molecule type" value="Genomic_DNA"/>
</dbReference>
<dbReference type="AlphaFoldDB" id="A0A212L5K6"/>
<sequence length="477" mass="52747">MMTEPWAGQRPATHNPSLVDTKTAFRAAQRLGVVFFPAFDWAISATHPEREERLLYTRDQLVEEGLFDIPGITEYRPPFASHAQLERVHFCLPTVRAVSTDSHLAAAGGAIRAARLVLEGHEDRAFALVRPPGHHAMRVVHGNRGFCNINNEAVMVEYIRDTYPHPDGRPLRIAIVDTDVHHGDGTQDVFWNDPHTLFISLHQDGRTLYPGTGFLKECGGPGALGRTINIPLPPETSDEGYLYAVEHAVLPILEDFKPDFVINSAGQDNHFTDPLANMKLSAQGYAALTKLLKPHVAVLEGGYAIRGALPYVNLAICMALAGLDAGDIREPGWTPEATRQDPKVGQYIARLCGQVRDVYFNPPDEPFEGRVEGRGQDRWWVRQKHIFYDTDMISEGQTEGWRLCADCSGLGRIETASDRVARSLCLLIPRHACPACRARGLELAAEARKTGRYAHVLLLDGDAAGVMPDAGREHLRV</sequence>
<dbReference type="PANTHER" id="PTHR10625:SF10">
    <property type="entry name" value="HISTONE DEACETYLASE HDAC1"/>
    <property type="match status" value="1"/>
</dbReference>
<name>A0A212L5K6_9BACT</name>
<dbReference type="PANTHER" id="PTHR10625">
    <property type="entry name" value="HISTONE DEACETYLASE HDAC1-RELATED"/>
    <property type="match status" value="1"/>
</dbReference>
<evidence type="ECO:0000313" key="2">
    <source>
        <dbReference type="EMBL" id="SCM72629.1"/>
    </source>
</evidence>
<proteinExistence type="predicted"/>
<dbReference type="GO" id="GO:0040029">
    <property type="term" value="P:epigenetic regulation of gene expression"/>
    <property type="evidence" value="ECO:0007669"/>
    <property type="project" value="TreeGrafter"/>
</dbReference>
<dbReference type="SUPFAM" id="SSF52768">
    <property type="entry name" value="Arginase/deacetylase"/>
    <property type="match status" value="1"/>
</dbReference>
<dbReference type="InterPro" id="IPR023801">
    <property type="entry name" value="His_deacetylse_dom"/>
</dbReference>
<feature type="domain" description="Histone deacetylase" evidence="1">
    <location>
        <begin position="100"/>
        <end position="306"/>
    </location>
</feature>
<dbReference type="InterPro" id="IPR023696">
    <property type="entry name" value="Ureohydrolase_dom_sf"/>
</dbReference>
<reference evidence="2" key="1">
    <citation type="submission" date="2016-08" db="EMBL/GenBank/DDBJ databases">
        <authorList>
            <person name="Seilhamer J.J."/>
        </authorList>
    </citation>
    <scope>NUCLEOTIDE SEQUENCE</scope>
    <source>
        <strain evidence="2">86-1</strain>
    </source>
</reference>
<dbReference type="GO" id="GO:0004407">
    <property type="term" value="F:histone deacetylase activity"/>
    <property type="evidence" value="ECO:0007669"/>
    <property type="project" value="TreeGrafter"/>
</dbReference>
<evidence type="ECO:0000259" key="1">
    <source>
        <dbReference type="Pfam" id="PF00850"/>
    </source>
</evidence>
<dbReference type="Pfam" id="PF00850">
    <property type="entry name" value="Hist_deacetyl"/>
    <property type="match status" value="1"/>
</dbReference>
<protein>
    <submittedName>
        <fullName evidence="2">Histone deacetylase superfamily</fullName>
    </submittedName>
</protein>